<evidence type="ECO:0000256" key="10">
    <source>
        <dbReference type="PIRSR" id="PIRSR600823-3"/>
    </source>
</evidence>
<evidence type="ECO:0000256" key="12">
    <source>
        <dbReference type="PIRSR" id="PIRSR600823-5"/>
    </source>
</evidence>
<feature type="binding site" evidence="10">
    <location>
        <position position="73"/>
    </location>
    <ligand>
        <name>Ca(2+)</name>
        <dbReference type="ChEBI" id="CHEBI:29108"/>
        <label>1</label>
    </ligand>
</feature>
<accession>A0ABD1YRD0</accession>
<feature type="site" description="Transition state stabilizer" evidence="11">
    <location>
        <position position="65"/>
    </location>
</feature>
<dbReference type="GO" id="GO:0005576">
    <property type="term" value="C:extracellular region"/>
    <property type="evidence" value="ECO:0007669"/>
    <property type="project" value="UniProtKB-SubCell"/>
</dbReference>
<evidence type="ECO:0000256" key="1">
    <source>
        <dbReference type="ARBA" id="ARBA00000189"/>
    </source>
</evidence>
<keyword evidence="7 10" id="KW-0408">Iron</keyword>
<feature type="binding site" evidence="10">
    <location>
        <position position="75"/>
    </location>
    <ligand>
        <name>Ca(2+)</name>
        <dbReference type="ChEBI" id="CHEBI:29108"/>
        <label>1</label>
    </ligand>
</feature>
<feature type="disulfide bond" evidence="12">
    <location>
        <begin position="38"/>
        <end position="117"/>
    </location>
</feature>
<feature type="binding site" evidence="10">
    <location>
        <position position="196"/>
    </location>
    <ligand>
        <name>Ca(2+)</name>
        <dbReference type="ChEBI" id="CHEBI:29108"/>
        <label>2</label>
    </ligand>
</feature>
<feature type="binding site" evidence="10">
    <location>
        <position position="77"/>
    </location>
    <ligand>
        <name>Ca(2+)</name>
        <dbReference type="ChEBI" id="CHEBI:29108"/>
        <label>1</label>
    </ligand>
</feature>
<dbReference type="InterPro" id="IPR002016">
    <property type="entry name" value="Haem_peroxidase"/>
</dbReference>
<dbReference type="Proteomes" id="UP001605036">
    <property type="component" value="Unassembled WGS sequence"/>
</dbReference>
<comment type="cofactor">
    <cofactor evidence="10 13">
        <name>heme b</name>
        <dbReference type="ChEBI" id="CHEBI:60344"/>
    </cofactor>
    <text evidence="10 13">Binds 1 heme b (iron(II)-protoporphyrin IX) group per subunit.</text>
</comment>
<comment type="similarity">
    <text evidence="2">Belongs to the peroxidase family. Ascorbate peroxidase subfamily.</text>
</comment>
<feature type="disulfide bond" evidence="12">
    <location>
        <begin position="123"/>
        <end position="322"/>
    </location>
</feature>
<feature type="disulfide bond" evidence="12">
    <location>
        <begin position="202"/>
        <end position="235"/>
    </location>
</feature>
<keyword evidence="6 13" id="KW-0560">Oxidoreductase</keyword>
<comment type="function">
    <text evidence="13">Removal of H(2)O(2), oxidation of toxic reductants, biosynthesis and degradation of lignin, suberization, auxin catabolism, response to environmental stresses such as wounding, pathogen attack and oxidative stress.</text>
</comment>
<name>A0ABD1YRD0_9MARC</name>
<comment type="subcellular location">
    <subcellularLocation>
        <location evidence="13">Secreted</location>
    </subcellularLocation>
</comment>
<dbReference type="FunFam" id="1.10.420.10:FF:000001">
    <property type="entry name" value="Peroxidase"/>
    <property type="match status" value="1"/>
</dbReference>
<feature type="binding site" evidence="10">
    <location>
        <position position="79"/>
    </location>
    <ligand>
        <name>Ca(2+)</name>
        <dbReference type="ChEBI" id="CHEBI:29108"/>
        <label>1</label>
    </ligand>
</feature>
<organism evidence="15 16">
    <name type="scientific">Riccia fluitans</name>
    <dbReference type="NCBI Taxonomy" id="41844"/>
    <lineage>
        <taxon>Eukaryota</taxon>
        <taxon>Viridiplantae</taxon>
        <taxon>Streptophyta</taxon>
        <taxon>Embryophyta</taxon>
        <taxon>Marchantiophyta</taxon>
        <taxon>Marchantiopsida</taxon>
        <taxon>Marchantiidae</taxon>
        <taxon>Marchantiales</taxon>
        <taxon>Ricciaceae</taxon>
        <taxon>Riccia</taxon>
    </lineage>
</organism>
<comment type="catalytic activity">
    <reaction evidence="1 13">
        <text>2 a phenolic donor + H2O2 = 2 a phenolic radical donor + 2 H2O</text>
        <dbReference type="Rhea" id="RHEA:56136"/>
        <dbReference type="ChEBI" id="CHEBI:15377"/>
        <dbReference type="ChEBI" id="CHEBI:16240"/>
        <dbReference type="ChEBI" id="CHEBI:139520"/>
        <dbReference type="ChEBI" id="CHEBI:139521"/>
        <dbReference type="EC" id="1.11.1.7"/>
    </reaction>
</comment>
<feature type="binding site" evidence="10">
    <location>
        <position position="247"/>
    </location>
    <ligand>
        <name>Ca(2+)</name>
        <dbReference type="ChEBI" id="CHEBI:29108"/>
        <label>2</label>
    </ligand>
</feature>
<feature type="binding site" evidence="10">
    <location>
        <position position="90"/>
    </location>
    <ligand>
        <name>Ca(2+)</name>
        <dbReference type="ChEBI" id="CHEBI:29108"/>
        <label>1</label>
    </ligand>
</feature>
<comment type="similarity">
    <text evidence="13">Belongs to the peroxidase family. Classical plant (class III) peroxidase subfamily.</text>
</comment>
<evidence type="ECO:0000256" key="2">
    <source>
        <dbReference type="ARBA" id="ARBA00006873"/>
    </source>
</evidence>
<dbReference type="SUPFAM" id="SSF48113">
    <property type="entry name" value="Heme-dependent peroxidases"/>
    <property type="match status" value="1"/>
</dbReference>
<evidence type="ECO:0000313" key="16">
    <source>
        <dbReference type="Proteomes" id="UP001605036"/>
    </source>
</evidence>
<proteinExistence type="inferred from homology"/>
<evidence type="ECO:0000259" key="14">
    <source>
        <dbReference type="PROSITE" id="PS50873"/>
    </source>
</evidence>
<keyword evidence="8 12" id="KW-1015">Disulfide bond</keyword>
<dbReference type="Pfam" id="PF00141">
    <property type="entry name" value="peroxidase"/>
    <property type="match status" value="1"/>
</dbReference>
<dbReference type="GO" id="GO:0020037">
    <property type="term" value="F:heme binding"/>
    <property type="evidence" value="ECO:0007669"/>
    <property type="project" value="UniProtKB-UniRule"/>
</dbReference>
<feature type="binding site" description="axial binding residue" evidence="10">
    <location>
        <position position="195"/>
    </location>
    <ligand>
        <name>heme b</name>
        <dbReference type="ChEBI" id="CHEBI:60344"/>
    </ligand>
    <ligandPart>
        <name>Fe</name>
        <dbReference type="ChEBI" id="CHEBI:18248"/>
    </ligandPart>
</feature>
<dbReference type="CDD" id="cd00693">
    <property type="entry name" value="secretory_peroxidase"/>
    <property type="match status" value="1"/>
</dbReference>
<keyword evidence="4 13" id="KW-0349">Heme</keyword>
<keyword evidence="3 13" id="KW-0575">Peroxidase</keyword>
<feature type="active site" description="Proton acceptor" evidence="9">
    <location>
        <position position="69"/>
    </location>
</feature>
<dbReference type="PRINTS" id="PR00461">
    <property type="entry name" value="PLPEROXIDASE"/>
</dbReference>
<evidence type="ECO:0000313" key="15">
    <source>
        <dbReference type="EMBL" id="KAL2633331.1"/>
    </source>
</evidence>
<dbReference type="Gene3D" id="1.10.520.10">
    <property type="match status" value="1"/>
</dbReference>
<dbReference type="EC" id="1.11.1.7" evidence="13"/>
<dbReference type="AlphaFoldDB" id="A0ABD1YRD0"/>
<dbReference type="InterPro" id="IPR019794">
    <property type="entry name" value="Peroxidases_AS"/>
</dbReference>
<dbReference type="GO" id="GO:0042744">
    <property type="term" value="P:hydrogen peroxide catabolic process"/>
    <property type="evidence" value="ECO:0007669"/>
    <property type="project" value="UniProtKB-KW"/>
</dbReference>
<dbReference type="GO" id="GO:0140825">
    <property type="term" value="F:lactoperoxidase activity"/>
    <property type="evidence" value="ECO:0007669"/>
    <property type="project" value="UniProtKB-EC"/>
</dbReference>
<dbReference type="PANTHER" id="PTHR31235">
    <property type="entry name" value="PEROXIDASE 25-RELATED"/>
    <property type="match status" value="1"/>
</dbReference>
<keyword evidence="13" id="KW-0376">Hydrogen peroxide</keyword>
<feature type="disulfide bond" evidence="12">
    <location>
        <begin position="71"/>
        <end position="76"/>
    </location>
</feature>
<dbReference type="PROSITE" id="PS50873">
    <property type="entry name" value="PEROXIDASE_4"/>
    <property type="match status" value="1"/>
</dbReference>
<comment type="caution">
    <text evidence="15">The sequence shown here is derived from an EMBL/GenBank/DDBJ whole genome shotgun (WGS) entry which is preliminary data.</text>
</comment>
<evidence type="ECO:0000256" key="9">
    <source>
        <dbReference type="PIRSR" id="PIRSR600823-1"/>
    </source>
</evidence>
<feature type="binding site" evidence="10">
    <location>
        <position position="254"/>
    </location>
    <ligand>
        <name>Ca(2+)</name>
        <dbReference type="ChEBI" id="CHEBI:29108"/>
        <label>2</label>
    </ligand>
</feature>
<dbReference type="GO" id="GO:0046872">
    <property type="term" value="F:metal ion binding"/>
    <property type="evidence" value="ECO:0007669"/>
    <property type="project" value="UniProtKB-UniRule"/>
</dbReference>
<evidence type="ECO:0000256" key="8">
    <source>
        <dbReference type="ARBA" id="ARBA00023157"/>
    </source>
</evidence>
<dbReference type="GO" id="GO:0006979">
    <property type="term" value="P:response to oxidative stress"/>
    <property type="evidence" value="ECO:0007669"/>
    <property type="project" value="UniProtKB-UniRule"/>
</dbReference>
<dbReference type="InterPro" id="IPR033905">
    <property type="entry name" value="Secretory_peroxidase"/>
</dbReference>
<evidence type="ECO:0000256" key="13">
    <source>
        <dbReference type="RuleBase" id="RU362060"/>
    </source>
</evidence>
<gene>
    <name evidence="15" type="ORF">R1flu_004810</name>
</gene>
<dbReference type="InterPro" id="IPR000823">
    <property type="entry name" value="Peroxidase_pln"/>
</dbReference>
<dbReference type="FunFam" id="1.10.520.10:FF:000009">
    <property type="entry name" value="Peroxidase"/>
    <property type="match status" value="1"/>
</dbReference>
<evidence type="ECO:0000256" key="5">
    <source>
        <dbReference type="ARBA" id="ARBA00022723"/>
    </source>
</evidence>
<dbReference type="Gene3D" id="1.10.420.10">
    <property type="entry name" value="Peroxidase, domain 2"/>
    <property type="match status" value="1"/>
</dbReference>
<keyword evidence="5 10" id="KW-0479">Metal-binding</keyword>
<evidence type="ECO:0000256" key="7">
    <source>
        <dbReference type="ARBA" id="ARBA00023004"/>
    </source>
</evidence>
<sequence length="326" mass="35081">MECPLFERRWISVIGFVLAMCVIPSRAQLSMDFYSATCPQMLSLVEAKVDEFIAADSSKAGGFVRLQFHDCFVRGCDASVLLRSPVNAAEMDAAPNAGSLRGLDEIDEVKAVLEEACPGVVSCADIITLVARDAIVAIGGPTWPVPLGRRDGVVSSIFEATINLASPDEQFGQLVQRFNRVGLSLEDLVILSGAHTIGRSHCVRIMRRLYNFVGIPGATDPSIDPDFARSLKFLCPVNQGTNFVPLDNTSDTFDNTYFVDLQANRGVFTSDATLLTNPTAVAIINSAVLTPSLFLSNFSASMVKMGNIGVLTGSAGEVRLHCGRRN</sequence>
<feature type="binding site" evidence="10">
    <location>
        <position position="70"/>
    </location>
    <ligand>
        <name>Ca(2+)</name>
        <dbReference type="ChEBI" id="CHEBI:29108"/>
        <label>1</label>
    </ligand>
</feature>
<keyword evidence="10 13" id="KW-0106">Calcium</keyword>
<comment type="cofactor">
    <cofactor evidence="10 13">
        <name>Ca(2+)</name>
        <dbReference type="ChEBI" id="CHEBI:29108"/>
    </cofactor>
    <text evidence="10 13">Binds 2 calcium ions per subunit.</text>
</comment>
<reference evidence="15 16" key="1">
    <citation type="submission" date="2024-09" db="EMBL/GenBank/DDBJ databases">
        <title>Chromosome-scale assembly of Riccia fluitans.</title>
        <authorList>
            <person name="Paukszto L."/>
            <person name="Sawicki J."/>
            <person name="Karawczyk K."/>
            <person name="Piernik-Szablinska J."/>
            <person name="Szczecinska M."/>
            <person name="Mazdziarz M."/>
        </authorList>
    </citation>
    <scope>NUCLEOTIDE SEQUENCE [LARGE SCALE GENOMIC DNA]</scope>
    <source>
        <strain evidence="15">Rf_01</strain>
        <tissue evidence="15">Aerial parts of the thallus</tissue>
    </source>
</reference>
<dbReference type="PRINTS" id="PR00458">
    <property type="entry name" value="PEROXIDASE"/>
</dbReference>
<keyword evidence="13" id="KW-0964">Secreted</keyword>
<evidence type="ECO:0000256" key="11">
    <source>
        <dbReference type="PIRSR" id="PIRSR600823-4"/>
    </source>
</evidence>
<dbReference type="PROSITE" id="PS00435">
    <property type="entry name" value="PEROXIDASE_1"/>
    <property type="match status" value="1"/>
</dbReference>
<dbReference type="PROSITE" id="PS00436">
    <property type="entry name" value="PEROXIDASE_2"/>
    <property type="match status" value="1"/>
</dbReference>
<dbReference type="InterPro" id="IPR019793">
    <property type="entry name" value="Peroxidases_heam-ligand_BS"/>
</dbReference>
<protein>
    <recommendedName>
        <fullName evidence="13">Peroxidase</fullName>
        <ecNumber evidence="13">1.11.1.7</ecNumber>
    </recommendedName>
</protein>
<feature type="domain" description="Plant heme peroxidase family profile" evidence="14">
    <location>
        <begin position="28"/>
        <end position="326"/>
    </location>
</feature>
<evidence type="ECO:0000256" key="6">
    <source>
        <dbReference type="ARBA" id="ARBA00023002"/>
    </source>
</evidence>
<evidence type="ECO:0000256" key="3">
    <source>
        <dbReference type="ARBA" id="ARBA00022559"/>
    </source>
</evidence>
<evidence type="ECO:0000256" key="4">
    <source>
        <dbReference type="ARBA" id="ARBA00022617"/>
    </source>
</evidence>
<keyword evidence="16" id="KW-1185">Reference proteome</keyword>
<dbReference type="EMBL" id="JBHFFA010000003">
    <property type="protein sequence ID" value="KAL2633331.1"/>
    <property type="molecule type" value="Genomic_DNA"/>
</dbReference>
<dbReference type="InterPro" id="IPR010255">
    <property type="entry name" value="Haem_peroxidase_sf"/>
</dbReference>